<organism evidence="2 3">
    <name type="scientific">Effrenium voratum</name>
    <dbReference type="NCBI Taxonomy" id="2562239"/>
    <lineage>
        <taxon>Eukaryota</taxon>
        <taxon>Sar</taxon>
        <taxon>Alveolata</taxon>
        <taxon>Dinophyceae</taxon>
        <taxon>Suessiales</taxon>
        <taxon>Symbiodiniaceae</taxon>
        <taxon>Effrenium</taxon>
    </lineage>
</organism>
<reference evidence="2" key="1">
    <citation type="submission" date="2023-08" db="EMBL/GenBank/DDBJ databases">
        <authorList>
            <person name="Chen Y."/>
            <person name="Shah S."/>
            <person name="Dougan E. K."/>
            <person name="Thang M."/>
            <person name="Chan C."/>
        </authorList>
    </citation>
    <scope>NUCLEOTIDE SEQUENCE</scope>
</reference>
<feature type="compositionally biased region" description="Basic residues" evidence="1">
    <location>
        <begin position="352"/>
        <end position="361"/>
    </location>
</feature>
<dbReference type="Proteomes" id="UP001178507">
    <property type="component" value="Unassembled WGS sequence"/>
</dbReference>
<dbReference type="AlphaFoldDB" id="A0AA36N7F4"/>
<protein>
    <submittedName>
        <fullName evidence="2">Uncharacterized protein</fullName>
    </submittedName>
</protein>
<feature type="region of interest" description="Disordered" evidence="1">
    <location>
        <begin position="342"/>
        <end position="361"/>
    </location>
</feature>
<feature type="compositionally biased region" description="Basic residues" evidence="1">
    <location>
        <begin position="711"/>
        <end position="730"/>
    </location>
</feature>
<feature type="region of interest" description="Disordered" evidence="1">
    <location>
        <begin position="44"/>
        <end position="64"/>
    </location>
</feature>
<feature type="compositionally biased region" description="Low complexity" evidence="1">
    <location>
        <begin position="738"/>
        <end position="756"/>
    </location>
</feature>
<sequence length="756" mass="84611">MSEAQGTIQLHCLAAAHHRGWLVQDDRELKWEFSTRGKRWLKGEAVQAQRGGAKQKPSEPDGDASLFALVVEDPTLAALQADPANPPAEVAETTKPLEPAEPAAQPLQAERSSSALRSHAASSAAAVLKVVEKEVMTLEKAAAAAVPEDTPPEKPKLNFGGKTERVATCRLCEEARTWAQKGSFCEYCTGAFRRATGHQRLHILFEDQHLAESVRQESKTKRAEAENASPPKKGLEKKLEEFLRRFEEVLPQQRRIVANEVVEELTANCSDLRLILQRDAAQDTACGLLLEQLGKLRATVPASTNLDVPVITLTQLDSAVTKVPLPQEALTAAGYTLTKHSAAAAAEGPKSQQRKRGRRTKVNSVEMVSLVRRVLAPHLQDTERVAVVGRGRNKKMVVAQHLRKKRYRVFLEEPELHESMSWSTFHSIMKRHFPHVKNPMRQTDICEHCKHLERHLLPAAQRALAKHRLEIEEFSQQYFHPFDSSDNWESLPASAVLLQMDFKAANMLVNEVKVLNVEVEVLYLAEHHGKGACDRLFAWTRMWVSRFIQKHPIYNLRDLTQCYREGAASRIADDPTTPAILVSNFDPGRFRPTKRSFLSAATLKISRTYSLVATLDRHAAPGVRIVNHVFTDLRQGSRVLPCHVDEVVSEEKVEWRRGYYDKPRSWEQAGPEPGDVNHVTRRFAAQKTFLPDREVAPKRSLEEKMSAKAKQLSKHAAKKKRQLAHLKRRLRPAEAEGSSSSASSSSSSSSTSSEKA</sequence>
<dbReference type="EMBL" id="CAUJNA010002269">
    <property type="protein sequence ID" value="CAJ1392142.1"/>
    <property type="molecule type" value="Genomic_DNA"/>
</dbReference>
<gene>
    <name evidence="2" type="ORF">EVOR1521_LOCUS17312</name>
</gene>
<keyword evidence="3" id="KW-1185">Reference proteome</keyword>
<name>A0AA36N7F4_9DINO</name>
<comment type="caution">
    <text evidence="2">The sequence shown here is derived from an EMBL/GenBank/DDBJ whole genome shotgun (WGS) entry which is preliminary data.</text>
</comment>
<evidence type="ECO:0000313" key="2">
    <source>
        <dbReference type="EMBL" id="CAJ1392142.1"/>
    </source>
</evidence>
<evidence type="ECO:0000313" key="3">
    <source>
        <dbReference type="Proteomes" id="UP001178507"/>
    </source>
</evidence>
<proteinExistence type="predicted"/>
<evidence type="ECO:0000256" key="1">
    <source>
        <dbReference type="SAM" id="MobiDB-lite"/>
    </source>
</evidence>
<feature type="region of interest" description="Disordered" evidence="1">
    <location>
        <begin position="699"/>
        <end position="756"/>
    </location>
</feature>
<accession>A0AA36N7F4</accession>